<proteinExistence type="predicted"/>
<protein>
    <submittedName>
        <fullName evidence="1">Uncharacterized protein</fullName>
    </submittedName>
</protein>
<name>A0A223LIB1_9CAUD</name>
<dbReference type="EMBL" id="MF459646">
    <property type="protein sequence ID" value="ASU03448.1"/>
    <property type="molecule type" value="Genomic_DNA"/>
</dbReference>
<gene>
    <name evidence="1" type="ORF">RISINGSUN_222</name>
</gene>
<organism evidence="1 2">
    <name type="scientific">Erwinia phage vB_EamM_RisingSun</name>
    <dbReference type="NCBI Taxonomy" id="2026080"/>
    <lineage>
        <taxon>Viruses</taxon>
        <taxon>Duplodnaviria</taxon>
        <taxon>Heunggongvirae</taxon>
        <taxon>Uroviricota</taxon>
        <taxon>Caudoviricetes</taxon>
        <taxon>Chimalliviridae</taxon>
        <taxon>Risingsunvirus</taxon>
        <taxon>Risingsunvirus risingsun</taxon>
    </lineage>
</organism>
<dbReference type="Proteomes" id="UP000225553">
    <property type="component" value="Segment"/>
</dbReference>
<reference evidence="2" key="1">
    <citation type="submission" date="2017-07" db="EMBL/GenBank/DDBJ databases">
        <authorList>
            <person name="Putnam M.J."/>
            <person name="Sharma R."/>
            <person name="Kruger J.L."/>
            <person name="Berg J.A."/>
            <person name="Payne A.M."/>
            <person name="Fajardo C.P."/>
            <person name="Breakwell D.P."/>
            <person name="Hope S."/>
            <person name="Grose J.H."/>
        </authorList>
    </citation>
    <scope>NUCLEOTIDE SEQUENCE [LARGE SCALE GENOMIC DNA]</scope>
</reference>
<dbReference type="OrthoDB" id="33473at10239"/>
<sequence length="247" mass="28805">MSGLNRVLKIYTELDALFDYRRGLVQHLLTSHKSYPSDDVRKADGDKQWELYLEGRYRKRRLDNFDIPELKLSTADYQALYKERRLEHFLMYYPSALEKHMFKMVMDMEMLDTMTPSIKGATLYVNTFPYQLDTELNALLLDTVNRRFGGRYDVQLVHADPRSFTAHTFGQYDYVFKYDILLGDYEWFVKSLLETQIPATTFFVPSLFLAENDMIVGGPEDMIYALAATLSPAIKLVPCNAVIYDYA</sequence>
<keyword evidence="2" id="KW-1185">Reference proteome</keyword>
<accession>A0A223LIB1</accession>
<evidence type="ECO:0000313" key="2">
    <source>
        <dbReference type="Proteomes" id="UP000225553"/>
    </source>
</evidence>
<evidence type="ECO:0000313" key="1">
    <source>
        <dbReference type="EMBL" id="ASU03448.1"/>
    </source>
</evidence>